<dbReference type="CDD" id="cd23823">
    <property type="entry name" value="RWD_GCN2"/>
    <property type="match status" value="1"/>
</dbReference>
<dbReference type="AlphaFoldDB" id="A0A5C5G0D1"/>
<evidence type="ECO:0000256" key="1">
    <source>
        <dbReference type="SAM" id="MobiDB-lite"/>
    </source>
</evidence>
<dbReference type="Pfam" id="PF05773">
    <property type="entry name" value="RWD"/>
    <property type="match status" value="1"/>
</dbReference>
<accession>A0A5C5G0D1</accession>
<reference evidence="3 4" key="1">
    <citation type="submission" date="2019-03" db="EMBL/GenBank/DDBJ databases">
        <title>Rhodosporidium diobovatum UCD-FST 08-225 genome sequencing, assembly, and annotation.</title>
        <authorList>
            <person name="Fakankun I.U."/>
            <person name="Fristensky B."/>
            <person name="Levin D.B."/>
        </authorList>
    </citation>
    <scope>NUCLEOTIDE SEQUENCE [LARGE SCALE GENOMIC DNA]</scope>
    <source>
        <strain evidence="3 4">UCD-FST 08-225</strain>
    </source>
</reference>
<gene>
    <name evidence="3" type="ORF">DMC30DRAFT_415753</name>
</gene>
<evidence type="ECO:0000313" key="3">
    <source>
        <dbReference type="EMBL" id="TNY21794.1"/>
    </source>
</evidence>
<dbReference type="InterPro" id="IPR006575">
    <property type="entry name" value="RWD_dom"/>
</dbReference>
<feature type="compositionally biased region" description="Basic and acidic residues" evidence="1">
    <location>
        <begin position="124"/>
        <end position="137"/>
    </location>
</feature>
<feature type="region of interest" description="Disordered" evidence="1">
    <location>
        <begin position="124"/>
        <end position="143"/>
    </location>
</feature>
<dbReference type="OrthoDB" id="277175at2759"/>
<keyword evidence="4" id="KW-1185">Reference proteome</keyword>
<comment type="caution">
    <text evidence="3">The sequence shown here is derived from an EMBL/GenBank/DDBJ whole genome shotgun (WGS) entry which is preliminary data.</text>
</comment>
<name>A0A5C5G0D1_9BASI</name>
<proteinExistence type="predicted"/>
<dbReference type="InterPro" id="IPR016135">
    <property type="entry name" value="UBQ-conjugating_enzyme/RWD"/>
</dbReference>
<dbReference type="SMART" id="SM00591">
    <property type="entry name" value="RWD"/>
    <property type="match status" value="1"/>
</dbReference>
<evidence type="ECO:0000259" key="2">
    <source>
        <dbReference type="PROSITE" id="PS50908"/>
    </source>
</evidence>
<dbReference type="EMBL" id="SOZI01000037">
    <property type="protein sequence ID" value="TNY21794.1"/>
    <property type="molecule type" value="Genomic_DNA"/>
</dbReference>
<dbReference type="Gene3D" id="3.10.110.10">
    <property type="entry name" value="Ubiquitin Conjugating Enzyme"/>
    <property type="match status" value="1"/>
</dbReference>
<dbReference type="InterPro" id="IPR040213">
    <property type="entry name" value="GIR2-like"/>
</dbReference>
<evidence type="ECO:0000313" key="4">
    <source>
        <dbReference type="Proteomes" id="UP000311382"/>
    </source>
</evidence>
<dbReference type="Proteomes" id="UP000311382">
    <property type="component" value="Unassembled WGS sequence"/>
</dbReference>
<dbReference type="STRING" id="5288.A0A5C5G0D1"/>
<feature type="domain" description="RWD" evidence="2">
    <location>
        <begin position="10"/>
        <end position="113"/>
    </location>
</feature>
<dbReference type="PROSITE" id="PS50908">
    <property type="entry name" value="RWD"/>
    <property type="match status" value="1"/>
</dbReference>
<sequence length="252" mass="28785">MTDYAEERRSELEVLESIFPDELEVISDDQLAIKVEPEVQNDHDPYTFNLLVTYTPTYPDEPPELDLDVLEGEVADEEKEFLLAGLNDSANESLGMAMVFTLAQQLKELIADMMKRRKERIAREDEERYRREEEAQNAKKRGTAVTKESFAAWAVRFEAEYAAQLKREEEERLKALPPKEREEAKRWAAKLSGRQLWEQGTATIESDAAFAAEGDEASVDVSQYERRQDESDDDEVAGAAGRLRLADLSDED</sequence>
<protein>
    <submittedName>
        <fullName evidence="3">Ubiquitin-conjugating enzyme/RWD-like protein</fullName>
    </submittedName>
</protein>
<feature type="region of interest" description="Disordered" evidence="1">
    <location>
        <begin position="210"/>
        <end position="252"/>
    </location>
</feature>
<dbReference type="SUPFAM" id="SSF54495">
    <property type="entry name" value="UBC-like"/>
    <property type="match status" value="1"/>
</dbReference>
<dbReference type="PANTHER" id="PTHR12292">
    <property type="entry name" value="RWD DOMAIN-CONTAINING PROTEIN"/>
    <property type="match status" value="1"/>
</dbReference>
<organism evidence="3 4">
    <name type="scientific">Rhodotorula diobovata</name>
    <dbReference type="NCBI Taxonomy" id="5288"/>
    <lineage>
        <taxon>Eukaryota</taxon>
        <taxon>Fungi</taxon>
        <taxon>Dikarya</taxon>
        <taxon>Basidiomycota</taxon>
        <taxon>Pucciniomycotina</taxon>
        <taxon>Microbotryomycetes</taxon>
        <taxon>Sporidiobolales</taxon>
        <taxon>Sporidiobolaceae</taxon>
        <taxon>Rhodotorula</taxon>
    </lineage>
</organism>